<evidence type="ECO:0000313" key="2">
    <source>
        <dbReference type="Proteomes" id="UP001231616"/>
    </source>
</evidence>
<dbReference type="Proteomes" id="UP001231616">
    <property type="component" value="Unassembled WGS sequence"/>
</dbReference>
<keyword evidence="2" id="KW-1185">Reference proteome</keyword>
<sequence length="199" mass="23081">MDVDSFAIAEKKRRSALFTWFALLCSCCTGKILGEQVFCSPMTIRTPSSLKWLIDKYQKQRQQLTAVEDSIAELTVKREVLRDCINSLAKVIEIHEVPISAVDIPPLRKNMKRTNLAYGLVTKLIYKYLGLLPVDQDASVSEFFYFILEQSGWHNYDPESIRLFRKAVRQRLQNMAYQGKLQRTQFGSHHSEARYRAKK</sequence>
<proteinExistence type="predicted"/>
<evidence type="ECO:0000313" key="1">
    <source>
        <dbReference type="EMBL" id="MDP4535510.1"/>
    </source>
</evidence>
<protein>
    <submittedName>
        <fullName evidence="1">Uncharacterized protein</fullName>
    </submittedName>
</protein>
<dbReference type="RefSeq" id="WP_305892775.1">
    <property type="nucleotide sequence ID" value="NZ_JAUZVZ010000005.1"/>
</dbReference>
<organism evidence="1 2">
    <name type="scientific">Alkalimonas collagenimarina</name>
    <dbReference type="NCBI Taxonomy" id="400390"/>
    <lineage>
        <taxon>Bacteria</taxon>
        <taxon>Pseudomonadati</taxon>
        <taxon>Pseudomonadota</taxon>
        <taxon>Gammaproteobacteria</taxon>
        <taxon>Alkalimonas</taxon>
    </lineage>
</organism>
<gene>
    <name evidence="1" type="ORF">Q3O60_04805</name>
</gene>
<reference evidence="1 2" key="1">
    <citation type="submission" date="2023-08" db="EMBL/GenBank/DDBJ databases">
        <authorList>
            <person name="Joshi A."/>
            <person name="Thite S."/>
        </authorList>
    </citation>
    <scope>NUCLEOTIDE SEQUENCE [LARGE SCALE GENOMIC DNA]</scope>
    <source>
        <strain evidence="1 2">AC40</strain>
    </source>
</reference>
<comment type="caution">
    <text evidence="1">The sequence shown here is derived from an EMBL/GenBank/DDBJ whole genome shotgun (WGS) entry which is preliminary data.</text>
</comment>
<name>A0ABT9GXU9_9GAMM</name>
<accession>A0ABT9GXU9</accession>
<dbReference type="EMBL" id="JAUZVZ010000005">
    <property type="protein sequence ID" value="MDP4535510.1"/>
    <property type="molecule type" value="Genomic_DNA"/>
</dbReference>